<dbReference type="EMBL" id="FMXM01000010">
    <property type="protein sequence ID" value="SDA84440.1"/>
    <property type="molecule type" value="Genomic_DNA"/>
</dbReference>
<accession>A0A1G5YQB6</accession>
<dbReference type="Gene3D" id="1.10.10.10">
    <property type="entry name" value="Winged helix-like DNA-binding domain superfamily/Winged helix DNA-binding domain"/>
    <property type="match status" value="1"/>
</dbReference>
<keyword evidence="3" id="KW-0238">DNA-binding</keyword>
<sequence>MDRLEAMSILIAAVETGSLSAAGRKLGTPLPTISRKVAELEAYLHTRLLVRSTRRLVLTDSGAAYVAACKRILEQVGEAERAASGEYNAPKGDLIITAPVVFGRLHVLPAINDFLSYFPDINVRLVLSDRNVNLIDDHVDMAVRIGPLPDSSMVATRVGSVRRVVCGSPAYFADHGVPTAPADLSAVSCVTFDVLASATSWSFATPGSNADQTVAIRSRLSVNTAEAAIDAAVAGVGVTRVLSYQAAKAIEQGKLVAVLEEFEPEPMPVSLLHAGQGLLPLKMRSFLDFVAPRLRKALLPPKHDGWPIRH</sequence>
<dbReference type="SUPFAM" id="SSF46785">
    <property type="entry name" value="Winged helix' DNA-binding domain"/>
    <property type="match status" value="1"/>
</dbReference>
<dbReference type="InterPro" id="IPR058163">
    <property type="entry name" value="LysR-type_TF_proteobact-type"/>
</dbReference>
<dbReference type="InterPro" id="IPR005119">
    <property type="entry name" value="LysR_subst-bd"/>
</dbReference>
<dbReference type="AlphaFoldDB" id="A0A1G5YQB6"/>
<dbReference type="OrthoDB" id="9786526at2"/>
<dbReference type="InterPro" id="IPR036390">
    <property type="entry name" value="WH_DNA-bd_sf"/>
</dbReference>
<evidence type="ECO:0000256" key="2">
    <source>
        <dbReference type="ARBA" id="ARBA00023015"/>
    </source>
</evidence>
<dbReference type="FunFam" id="1.10.10.10:FF:000001">
    <property type="entry name" value="LysR family transcriptional regulator"/>
    <property type="match status" value="1"/>
</dbReference>
<dbReference type="GO" id="GO:0003700">
    <property type="term" value="F:DNA-binding transcription factor activity"/>
    <property type="evidence" value="ECO:0007669"/>
    <property type="project" value="InterPro"/>
</dbReference>
<proteinExistence type="inferred from homology"/>
<feature type="domain" description="HTH lysR-type" evidence="5">
    <location>
        <begin position="1"/>
        <end position="59"/>
    </location>
</feature>
<keyword evidence="2" id="KW-0805">Transcription regulation</keyword>
<dbReference type="InterPro" id="IPR000847">
    <property type="entry name" value="LysR_HTH_N"/>
</dbReference>
<dbReference type="GO" id="GO:0006351">
    <property type="term" value="P:DNA-templated transcription"/>
    <property type="evidence" value="ECO:0007669"/>
    <property type="project" value="TreeGrafter"/>
</dbReference>
<dbReference type="STRING" id="1165689.SAMN02927914_03577"/>
<evidence type="ECO:0000256" key="4">
    <source>
        <dbReference type="ARBA" id="ARBA00023163"/>
    </source>
</evidence>
<evidence type="ECO:0000259" key="5">
    <source>
        <dbReference type="PROSITE" id="PS50931"/>
    </source>
</evidence>
<dbReference type="Pfam" id="PF00126">
    <property type="entry name" value="HTH_1"/>
    <property type="match status" value="1"/>
</dbReference>
<organism evidence="6 7">
    <name type="scientific">Mesorhizobium qingshengii</name>
    <dbReference type="NCBI Taxonomy" id="1165689"/>
    <lineage>
        <taxon>Bacteria</taxon>
        <taxon>Pseudomonadati</taxon>
        <taxon>Pseudomonadota</taxon>
        <taxon>Alphaproteobacteria</taxon>
        <taxon>Hyphomicrobiales</taxon>
        <taxon>Phyllobacteriaceae</taxon>
        <taxon>Mesorhizobium</taxon>
    </lineage>
</organism>
<dbReference type="RefSeq" id="WP_091579952.1">
    <property type="nucleotide sequence ID" value="NZ_FMXM01000010.1"/>
</dbReference>
<evidence type="ECO:0000313" key="7">
    <source>
        <dbReference type="Proteomes" id="UP000198588"/>
    </source>
</evidence>
<reference evidence="6 7" key="1">
    <citation type="submission" date="2016-10" db="EMBL/GenBank/DDBJ databases">
        <authorList>
            <person name="de Groot N.N."/>
        </authorList>
    </citation>
    <scope>NUCLEOTIDE SEQUENCE [LARGE SCALE GENOMIC DNA]</scope>
    <source>
        <strain evidence="6 7">CGMCC 1.12097</strain>
    </source>
</reference>
<evidence type="ECO:0000313" key="6">
    <source>
        <dbReference type="EMBL" id="SDA84440.1"/>
    </source>
</evidence>
<dbReference type="GO" id="GO:0043565">
    <property type="term" value="F:sequence-specific DNA binding"/>
    <property type="evidence" value="ECO:0007669"/>
    <property type="project" value="TreeGrafter"/>
</dbReference>
<dbReference type="PROSITE" id="PS50931">
    <property type="entry name" value="HTH_LYSR"/>
    <property type="match status" value="1"/>
</dbReference>
<dbReference type="InterPro" id="IPR036388">
    <property type="entry name" value="WH-like_DNA-bd_sf"/>
</dbReference>
<keyword evidence="4" id="KW-0804">Transcription</keyword>
<protein>
    <submittedName>
        <fullName evidence="6">Transcriptional regulator, LysR family</fullName>
    </submittedName>
</protein>
<name>A0A1G5YQB6_9HYPH</name>
<dbReference type="PANTHER" id="PTHR30537:SF5">
    <property type="entry name" value="HTH-TYPE TRANSCRIPTIONAL ACTIVATOR TTDR-RELATED"/>
    <property type="match status" value="1"/>
</dbReference>
<dbReference type="SUPFAM" id="SSF53850">
    <property type="entry name" value="Periplasmic binding protein-like II"/>
    <property type="match status" value="1"/>
</dbReference>
<evidence type="ECO:0000256" key="1">
    <source>
        <dbReference type="ARBA" id="ARBA00009437"/>
    </source>
</evidence>
<dbReference type="Gene3D" id="3.40.190.290">
    <property type="match status" value="1"/>
</dbReference>
<dbReference type="PANTHER" id="PTHR30537">
    <property type="entry name" value="HTH-TYPE TRANSCRIPTIONAL REGULATOR"/>
    <property type="match status" value="1"/>
</dbReference>
<comment type="similarity">
    <text evidence="1">Belongs to the LysR transcriptional regulatory family.</text>
</comment>
<dbReference type="Pfam" id="PF03466">
    <property type="entry name" value="LysR_substrate"/>
    <property type="match status" value="1"/>
</dbReference>
<gene>
    <name evidence="6" type="ORF">SAMN02927914_03577</name>
</gene>
<dbReference type="Proteomes" id="UP000198588">
    <property type="component" value="Unassembled WGS sequence"/>
</dbReference>
<evidence type="ECO:0000256" key="3">
    <source>
        <dbReference type="ARBA" id="ARBA00023125"/>
    </source>
</evidence>
<dbReference type="CDD" id="cd08471">
    <property type="entry name" value="PBP2_CrgA_like_2"/>
    <property type="match status" value="1"/>
</dbReference>